<dbReference type="InterPro" id="IPR003615">
    <property type="entry name" value="HNH_nuc"/>
</dbReference>
<keyword evidence="2" id="KW-0378">Hydrolase</keyword>
<gene>
    <name evidence="2" type="ORF">H9Y04_31775</name>
</gene>
<comment type="caution">
    <text evidence="2">The sequence shown here is derived from an EMBL/GenBank/DDBJ whole genome shotgun (WGS) entry which is preliminary data.</text>
</comment>
<evidence type="ECO:0000313" key="2">
    <source>
        <dbReference type="EMBL" id="MBC9717119.1"/>
    </source>
</evidence>
<dbReference type="Proteomes" id="UP000642284">
    <property type="component" value="Unassembled WGS sequence"/>
</dbReference>
<dbReference type="CDD" id="cd00085">
    <property type="entry name" value="HNHc"/>
    <property type="match status" value="1"/>
</dbReference>
<dbReference type="Pfam" id="PF13392">
    <property type="entry name" value="HNH_3"/>
    <property type="match status" value="1"/>
</dbReference>
<keyword evidence="2" id="KW-0255">Endonuclease</keyword>
<dbReference type="EMBL" id="JACTVJ010000017">
    <property type="protein sequence ID" value="MBC9717119.1"/>
    <property type="molecule type" value="Genomic_DNA"/>
</dbReference>
<name>A0ABR7SQE1_9ACTN</name>
<sequence length="274" mass="30673">MRAKYPRGLLTEAAKESTSLVDLMRRVGAPLGSKPYRYLRDRLAHYGIDTSHFCDEPLPERPKRSYSKETLAQAAAGSTSIREIFLHMGIPPEDGPYEHVKRKLQQFGIDTSHFQGRGGLFPEEEFRRAVAESLGVADLLRRLGFPRPGGASIARAKRSIEAYGLSTAHFIGQAHCAGATPHNRMHADEILIRKQPGARRTNTTLLRRSLDEIGVPRACARCGQGELWHGKRLVLEIDHINGDPLDNRRENLRYLCPTCHSQTPTFSSGRRSTK</sequence>
<evidence type="ECO:0000313" key="3">
    <source>
        <dbReference type="Proteomes" id="UP000642284"/>
    </source>
</evidence>
<reference evidence="2 3" key="1">
    <citation type="submission" date="2020-08" db="EMBL/GenBank/DDBJ databases">
        <title>Genemic of Streptomyces polyaspartic.</title>
        <authorList>
            <person name="Liu W."/>
        </authorList>
    </citation>
    <scope>NUCLEOTIDE SEQUENCE [LARGE SCALE GENOMIC DNA]</scope>
    <source>
        <strain evidence="2 3">TRM66268-LWL</strain>
    </source>
</reference>
<dbReference type="GO" id="GO:0004519">
    <property type="term" value="F:endonuclease activity"/>
    <property type="evidence" value="ECO:0007669"/>
    <property type="project" value="UniProtKB-KW"/>
</dbReference>
<protein>
    <submittedName>
        <fullName evidence="2">HNH endonuclease</fullName>
    </submittedName>
</protein>
<keyword evidence="3" id="KW-1185">Reference proteome</keyword>
<proteinExistence type="predicted"/>
<keyword evidence="2" id="KW-0540">Nuclease</keyword>
<feature type="domain" description="HNH nuclease" evidence="1">
    <location>
        <begin position="235"/>
        <end position="255"/>
    </location>
</feature>
<dbReference type="RefSeq" id="WP_187817543.1">
    <property type="nucleotide sequence ID" value="NZ_JACTVJ010000017.1"/>
</dbReference>
<accession>A0ABR7SQE1</accession>
<evidence type="ECO:0000259" key="1">
    <source>
        <dbReference type="Pfam" id="PF13392"/>
    </source>
</evidence>
<organism evidence="2 3">
    <name type="scientific">Streptomyces polyasparticus</name>
    <dbReference type="NCBI Taxonomy" id="2767826"/>
    <lineage>
        <taxon>Bacteria</taxon>
        <taxon>Bacillati</taxon>
        <taxon>Actinomycetota</taxon>
        <taxon>Actinomycetes</taxon>
        <taxon>Kitasatosporales</taxon>
        <taxon>Streptomycetaceae</taxon>
        <taxon>Streptomyces</taxon>
    </lineage>
</organism>